<gene>
    <name evidence="3" type="ORF">TD95_002186</name>
</gene>
<dbReference type="Pfam" id="PF13840">
    <property type="entry name" value="ACT_7"/>
    <property type="match status" value="1"/>
</dbReference>
<sequence length="387" mass="41402">MNTQISIIDGTYSVIHIPLDVYSALLQPILRTLLPQSQTVRVTSDGPDFHPDGLCDGQHGFLNISVTPLECTVVCHQSWAHNVFQPVISALPKPLTKQVSISKDSYIVLSVIGADMDAGSRVVELTSPLAVAGIPIFFITTYYSDFICVPAKERHKVNAALLANGFRLDADDASSYLPPAYPHPSPPASTTHLSAPASPPRTPPPSSVHELVTRTFDLLRKRAVAPYAEPDVQLVQCSGRDTAHASAELLGRRASSMGRGWIDAADTALYAGIVSALVSQPRFCSVTLAQQDPPSLLLDRKLLPFFGGALVGDFEAVLVPIFLDLATLPAEVTGIVCGVAGRLLSDLELESTSELSYLSTAKAGSVILSEEQAKKALEILGPLFETR</sequence>
<feature type="compositionally biased region" description="Pro residues" evidence="1">
    <location>
        <begin position="197"/>
        <end position="206"/>
    </location>
</feature>
<feature type="domain" description="CASTOR ACT" evidence="2">
    <location>
        <begin position="102"/>
        <end position="161"/>
    </location>
</feature>
<evidence type="ECO:0000259" key="2">
    <source>
        <dbReference type="Pfam" id="PF13840"/>
    </source>
</evidence>
<dbReference type="InterPro" id="IPR045865">
    <property type="entry name" value="ACT-like_dom_sf"/>
</dbReference>
<keyword evidence="4" id="KW-1185">Reference proteome</keyword>
<name>A0A0F4ZET5_9PEZI</name>
<dbReference type="PANTHER" id="PTHR31131:SF6">
    <property type="entry name" value="CASTOR ACT DOMAIN-CONTAINING PROTEIN"/>
    <property type="match status" value="1"/>
</dbReference>
<dbReference type="Proteomes" id="UP000033483">
    <property type="component" value="Unassembled WGS sequence"/>
</dbReference>
<dbReference type="OrthoDB" id="58529at2759"/>
<evidence type="ECO:0000313" key="3">
    <source>
        <dbReference type="EMBL" id="KKA29032.1"/>
    </source>
</evidence>
<accession>A0A0F4ZET5</accession>
<protein>
    <recommendedName>
        <fullName evidence="2">CASTOR ACT domain-containing protein</fullName>
    </recommendedName>
</protein>
<dbReference type="EMBL" id="LAEV01001030">
    <property type="protein sequence ID" value="KKA29032.1"/>
    <property type="molecule type" value="Genomic_DNA"/>
</dbReference>
<reference evidence="3 4" key="1">
    <citation type="submission" date="2015-03" db="EMBL/GenBank/DDBJ databases">
        <authorList>
            <person name="Radwan O."/>
            <person name="Al-Naeli F.A."/>
            <person name="Rendon G.A."/>
            <person name="Fields C."/>
        </authorList>
    </citation>
    <scope>NUCLEOTIDE SEQUENCE [LARGE SCALE GENOMIC DNA]</scope>
    <source>
        <strain evidence="3">CR-DP1</strain>
    </source>
</reference>
<feature type="region of interest" description="Disordered" evidence="1">
    <location>
        <begin position="177"/>
        <end position="208"/>
    </location>
</feature>
<organism evidence="3 4">
    <name type="scientific">Thielaviopsis punctulata</name>
    <dbReference type="NCBI Taxonomy" id="72032"/>
    <lineage>
        <taxon>Eukaryota</taxon>
        <taxon>Fungi</taxon>
        <taxon>Dikarya</taxon>
        <taxon>Ascomycota</taxon>
        <taxon>Pezizomycotina</taxon>
        <taxon>Sordariomycetes</taxon>
        <taxon>Hypocreomycetidae</taxon>
        <taxon>Microascales</taxon>
        <taxon>Ceratocystidaceae</taxon>
        <taxon>Thielaviopsis</taxon>
    </lineage>
</organism>
<evidence type="ECO:0000313" key="4">
    <source>
        <dbReference type="Proteomes" id="UP000033483"/>
    </source>
</evidence>
<dbReference type="PANTHER" id="PTHR31131">
    <property type="entry name" value="CHROMOSOME 1, WHOLE GENOME SHOTGUN SEQUENCE"/>
    <property type="match status" value="1"/>
</dbReference>
<dbReference type="GO" id="GO:0046394">
    <property type="term" value="P:carboxylic acid biosynthetic process"/>
    <property type="evidence" value="ECO:0007669"/>
    <property type="project" value="UniProtKB-ARBA"/>
</dbReference>
<proteinExistence type="predicted"/>
<comment type="caution">
    <text evidence="3">The sequence shown here is derived from an EMBL/GenBank/DDBJ whole genome shotgun (WGS) entry which is preliminary data.</text>
</comment>
<dbReference type="AlphaFoldDB" id="A0A0F4ZET5"/>
<dbReference type="GO" id="GO:0006520">
    <property type="term" value="P:amino acid metabolic process"/>
    <property type="evidence" value="ECO:0007669"/>
    <property type="project" value="UniProtKB-ARBA"/>
</dbReference>
<dbReference type="Gene3D" id="3.30.2130.10">
    <property type="entry name" value="VC0802-like"/>
    <property type="match status" value="1"/>
</dbReference>
<dbReference type="InterPro" id="IPR051719">
    <property type="entry name" value="CASTOR_mTORC1"/>
</dbReference>
<evidence type="ECO:0000256" key="1">
    <source>
        <dbReference type="SAM" id="MobiDB-lite"/>
    </source>
</evidence>
<dbReference type="InterPro" id="IPR027795">
    <property type="entry name" value="CASTOR_ACT_dom"/>
</dbReference>
<dbReference type="SUPFAM" id="SSF55021">
    <property type="entry name" value="ACT-like"/>
    <property type="match status" value="1"/>
</dbReference>